<sequence length="171" mass="18317">MIEDQDREPSAIRGRNILAESAMQLARALPDHAAFTKDFDPSEVEWLTALKSVASNFSTAGNWTDSEARAYLDSLRFAQAALRYAAARAGSGQAGGLLDCLVRCNAGVDPCVRSCRTIECLLGCQSEFFDCAKGCVTEAVRDILARNGSDGGKASPARPGRRRTEKKGVGD</sequence>
<dbReference type="Proteomes" id="UP000009319">
    <property type="component" value="Unassembled WGS sequence"/>
</dbReference>
<evidence type="ECO:0000313" key="2">
    <source>
        <dbReference type="EMBL" id="CCM75123.1"/>
    </source>
</evidence>
<evidence type="ECO:0000313" key="3">
    <source>
        <dbReference type="Proteomes" id="UP000009319"/>
    </source>
</evidence>
<keyword evidence="3" id="KW-1185">Reference proteome</keyword>
<protein>
    <submittedName>
        <fullName evidence="2">Uncharacterized protein</fullName>
    </submittedName>
</protein>
<evidence type="ECO:0000256" key="1">
    <source>
        <dbReference type="SAM" id="MobiDB-lite"/>
    </source>
</evidence>
<dbReference type="HOGENOM" id="CLU_1561652_0_0_5"/>
<dbReference type="EMBL" id="CANI01000009">
    <property type="protein sequence ID" value="CCM75123.1"/>
    <property type="molecule type" value="Genomic_DNA"/>
</dbReference>
<organism evidence="2 3">
    <name type="scientific">Rhizobium mesoamericanum STM3625</name>
    <dbReference type="NCBI Taxonomy" id="1211777"/>
    <lineage>
        <taxon>Bacteria</taxon>
        <taxon>Pseudomonadati</taxon>
        <taxon>Pseudomonadota</taxon>
        <taxon>Alphaproteobacteria</taxon>
        <taxon>Hyphomicrobiales</taxon>
        <taxon>Rhizobiaceae</taxon>
        <taxon>Rhizobium/Agrobacterium group</taxon>
        <taxon>Rhizobium</taxon>
    </lineage>
</organism>
<proteinExistence type="predicted"/>
<name>K0PMH4_9HYPH</name>
<gene>
    <name evidence="2" type="ORF">BN77_2286</name>
</gene>
<dbReference type="RefSeq" id="WP_007531564.1">
    <property type="nucleotide sequence ID" value="NZ_HF536772.1"/>
</dbReference>
<reference evidence="2 3" key="1">
    <citation type="journal article" date="2013" name="Genome Announc.">
        <title>Draft Genome Sequence of Rhizobium mesoamericanum STM3625, a Nitrogen-Fixing Symbiont of Mimosa pudica Isolated in French Guiana (South America).</title>
        <authorList>
            <person name="Moulin L."/>
            <person name="Mornico D."/>
            <person name="Melkonian R."/>
            <person name="Klonowska A."/>
        </authorList>
    </citation>
    <scope>NUCLEOTIDE SEQUENCE [LARGE SCALE GENOMIC DNA]</scope>
    <source>
        <strain evidence="2 3">STM3625</strain>
    </source>
</reference>
<accession>K0PMH4</accession>
<dbReference type="AlphaFoldDB" id="K0PMH4"/>
<comment type="caution">
    <text evidence="2">The sequence shown here is derived from an EMBL/GenBank/DDBJ whole genome shotgun (WGS) entry which is preliminary data.</text>
</comment>
<feature type="region of interest" description="Disordered" evidence="1">
    <location>
        <begin position="147"/>
        <end position="171"/>
    </location>
</feature>